<reference evidence="1" key="1">
    <citation type="submission" date="2023-03" db="EMBL/GenBank/DDBJ databases">
        <title>Electrophorus voltai genome.</title>
        <authorList>
            <person name="Bian C."/>
        </authorList>
    </citation>
    <scope>NUCLEOTIDE SEQUENCE</scope>
    <source>
        <strain evidence="1">CB-2022</strain>
        <tissue evidence="1">Muscle</tissue>
    </source>
</reference>
<evidence type="ECO:0000313" key="2">
    <source>
        <dbReference type="Proteomes" id="UP001239994"/>
    </source>
</evidence>
<gene>
    <name evidence="1" type="ORF">P4O66_012900</name>
</gene>
<sequence>MVESPLMCSSEFCCSGTYVSLVLPDWGGPCQSPPHQKGDDVHHLCSLCGELERHESHMIPAQHVPTEAKITKADVLSKLMGQSTPVKEPESILFPSYVVAPVRWDIMEEICQVQKGEPTPQECPEGSTYVLTPQQHRVVQLVHMAFKFETLWST</sequence>
<accession>A0AAD8ZYZ2</accession>
<name>A0AAD8ZYZ2_9TELE</name>
<proteinExistence type="predicted"/>
<dbReference type="EMBL" id="JAROKS010000002">
    <property type="protein sequence ID" value="KAK1805850.1"/>
    <property type="molecule type" value="Genomic_DNA"/>
</dbReference>
<comment type="caution">
    <text evidence="1">The sequence shown here is derived from an EMBL/GenBank/DDBJ whole genome shotgun (WGS) entry which is preliminary data.</text>
</comment>
<evidence type="ECO:0000313" key="1">
    <source>
        <dbReference type="EMBL" id="KAK1805850.1"/>
    </source>
</evidence>
<keyword evidence="2" id="KW-1185">Reference proteome</keyword>
<dbReference type="Proteomes" id="UP001239994">
    <property type="component" value="Unassembled WGS sequence"/>
</dbReference>
<protein>
    <submittedName>
        <fullName evidence="1">Uncharacterized protein</fullName>
    </submittedName>
</protein>
<organism evidence="1 2">
    <name type="scientific">Electrophorus voltai</name>
    <dbReference type="NCBI Taxonomy" id="2609070"/>
    <lineage>
        <taxon>Eukaryota</taxon>
        <taxon>Metazoa</taxon>
        <taxon>Chordata</taxon>
        <taxon>Craniata</taxon>
        <taxon>Vertebrata</taxon>
        <taxon>Euteleostomi</taxon>
        <taxon>Actinopterygii</taxon>
        <taxon>Neopterygii</taxon>
        <taxon>Teleostei</taxon>
        <taxon>Ostariophysi</taxon>
        <taxon>Gymnotiformes</taxon>
        <taxon>Gymnotoidei</taxon>
        <taxon>Gymnotidae</taxon>
        <taxon>Electrophorus</taxon>
    </lineage>
</organism>
<dbReference type="AlphaFoldDB" id="A0AAD8ZYZ2"/>